<name>A0A0C9VIA2_SPHS4</name>
<gene>
    <name evidence="1" type="ORF">M422DRAFT_260194</name>
</gene>
<organism evidence="1 2">
    <name type="scientific">Sphaerobolus stellatus (strain SS14)</name>
    <dbReference type="NCBI Taxonomy" id="990650"/>
    <lineage>
        <taxon>Eukaryota</taxon>
        <taxon>Fungi</taxon>
        <taxon>Dikarya</taxon>
        <taxon>Basidiomycota</taxon>
        <taxon>Agaricomycotina</taxon>
        <taxon>Agaricomycetes</taxon>
        <taxon>Phallomycetidae</taxon>
        <taxon>Geastrales</taxon>
        <taxon>Sphaerobolaceae</taxon>
        <taxon>Sphaerobolus</taxon>
    </lineage>
</organism>
<proteinExistence type="predicted"/>
<accession>A0A0C9VIA2</accession>
<dbReference type="HOGENOM" id="CLU_2185646_0_0_1"/>
<evidence type="ECO:0000313" key="1">
    <source>
        <dbReference type="EMBL" id="KIJ37255.1"/>
    </source>
</evidence>
<sequence length="109" mass="12522">MLVSPKRQRAFTLTQWYFSRCVTPPPSEAAKVTSIALPFFGLALSIQEELRSGTLRSRGEQRFDHVKKWLWDFWPMLRVEGGALLEDITPENALANDLKPPYKECLILT</sequence>
<dbReference type="Proteomes" id="UP000054279">
    <property type="component" value="Unassembled WGS sequence"/>
</dbReference>
<keyword evidence="2" id="KW-1185">Reference proteome</keyword>
<reference evidence="1 2" key="1">
    <citation type="submission" date="2014-06" db="EMBL/GenBank/DDBJ databases">
        <title>Evolutionary Origins and Diversification of the Mycorrhizal Mutualists.</title>
        <authorList>
            <consortium name="DOE Joint Genome Institute"/>
            <consortium name="Mycorrhizal Genomics Consortium"/>
            <person name="Kohler A."/>
            <person name="Kuo A."/>
            <person name="Nagy L.G."/>
            <person name="Floudas D."/>
            <person name="Copeland A."/>
            <person name="Barry K.W."/>
            <person name="Cichocki N."/>
            <person name="Veneault-Fourrey C."/>
            <person name="LaButti K."/>
            <person name="Lindquist E.A."/>
            <person name="Lipzen A."/>
            <person name="Lundell T."/>
            <person name="Morin E."/>
            <person name="Murat C."/>
            <person name="Riley R."/>
            <person name="Ohm R."/>
            <person name="Sun H."/>
            <person name="Tunlid A."/>
            <person name="Henrissat B."/>
            <person name="Grigoriev I.V."/>
            <person name="Hibbett D.S."/>
            <person name="Martin F."/>
        </authorList>
    </citation>
    <scope>NUCLEOTIDE SEQUENCE [LARGE SCALE GENOMIC DNA]</scope>
    <source>
        <strain evidence="1 2">SS14</strain>
    </source>
</reference>
<evidence type="ECO:0000313" key="2">
    <source>
        <dbReference type="Proteomes" id="UP000054279"/>
    </source>
</evidence>
<dbReference type="AlphaFoldDB" id="A0A0C9VIA2"/>
<dbReference type="EMBL" id="KN837170">
    <property type="protein sequence ID" value="KIJ37255.1"/>
    <property type="molecule type" value="Genomic_DNA"/>
</dbReference>
<protein>
    <submittedName>
        <fullName evidence="1">Uncharacterized protein</fullName>
    </submittedName>
</protein>